<name>A0A6V7ULR0_MELEN</name>
<accession>A0A6V7ULR0</accession>
<comment type="caution">
    <text evidence="1">The sequence shown here is derived from an EMBL/GenBank/DDBJ whole genome shotgun (WGS) entry which is preliminary data.</text>
</comment>
<organism evidence="1 2">
    <name type="scientific">Meloidogyne enterolobii</name>
    <name type="common">Root-knot nematode worm</name>
    <name type="synonym">Meloidogyne mayaguensis</name>
    <dbReference type="NCBI Taxonomy" id="390850"/>
    <lineage>
        <taxon>Eukaryota</taxon>
        <taxon>Metazoa</taxon>
        <taxon>Ecdysozoa</taxon>
        <taxon>Nematoda</taxon>
        <taxon>Chromadorea</taxon>
        <taxon>Rhabditida</taxon>
        <taxon>Tylenchina</taxon>
        <taxon>Tylenchomorpha</taxon>
        <taxon>Tylenchoidea</taxon>
        <taxon>Meloidogynidae</taxon>
        <taxon>Meloidogyninae</taxon>
        <taxon>Meloidogyne</taxon>
    </lineage>
</organism>
<evidence type="ECO:0000313" key="2">
    <source>
        <dbReference type="Proteomes" id="UP000580250"/>
    </source>
</evidence>
<dbReference type="EMBL" id="CAJEWN010000083">
    <property type="protein sequence ID" value="CAD2161080.1"/>
    <property type="molecule type" value="Genomic_DNA"/>
</dbReference>
<protein>
    <submittedName>
        <fullName evidence="1">Uncharacterized protein</fullName>
    </submittedName>
</protein>
<dbReference type="AlphaFoldDB" id="A0A6V7ULR0"/>
<gene>
    <name evidence="1" type="ORF">MENT_LOCUS14620</name>
</gene>
<dbReference type="Proteomes" id="UP000580250">
    <property type="component" value="Unassembled WGS sequence"/>
</dbReference>
<evidence type="ECO:0000313" key="1">
    <source>
        <dbReference type="EMBL" id="CAD2161080.1"/>
    </source>
</evidence>
<sequence length="47" mass="5816">MKNNEEKIETTVLMYVDFEEEIKEEDEEIFSTKLIDDVIMKEYRLKR</sequence>
<proteinExistence type="predicted"/>
<reference evidence="1 2" key="1">
    <citation type="submission" date="2020-08" db="EMBL/GenBank/DDBJ databases">
        <authorList>
            <person name="Koutsovoulos G."/>
            <person name="Danchin GJ E."/>
        </authorList>
    </citation>
    <scope>NUCLEOTIDE SEQUENCE [LARGE SCALE GENOMIC DNA]</scope>
</reference>